<evidence type="ECO:0000313" key="3">
    <source>
        <dbReference type="Proteomes" id="UP000746741"/>
    </source>
</evidence>
<comment type="caution">
    <text evidence="1">The sequence shown here is derived from an EMBL/GenBank/DDBJ whole genome shotgun (WGS) entry which is preliminary data.</text>
</comment>
<evidence type="ECO:0000313" key="2">
    <source>
        <dbReference type="EMBL" id="NKE19992.1"/>
    </source>
</evidence>
<reference evidence="1" key="1">
    <citation type="submission" date="2020-01" db="EMBL/GenBank/DDBJ databases">
        <authorList>
            <person name="Rat A."/>
        </authorList>
    </citation>
    <scope>NUCLEOTIDE SEQUENCE</scope>
    <source>
        <strain evidence="1">LMG 31161</strain>
    </source>
</reference>
<protein>
    <recommendedName>
        <fullName evidence="5">N-acetyltransferase domain-containing protein</fullName>
    </recommendedName>
</protein>
<reference evidence="2 3" key="2">
    <citation type="submission" date="2020-02" db="EMBL/GenBank/DDBJ databases">
        <authorList>
            <person name="Sun Q."/>
            <person name="Inoue M."/>
        </authorList>
    </citation>
    <scope>NUCLEOTIDE SEQUENCE [LARGE SCALE GENOMIC DNA]</scope>
    <source>
        <strain evidence="2 3">KCTC 22478</strain>
    </source>
</reference>
<dbReference type="Proteomes" id="UP001138708">
    <property type="component" value="Unassembled WGS sequence"/>
</dbReference>
<name>A0A9X9WJZ0_9PROT</name>
<dbReference type="InterPro" id="IPR016181">
    <property type="entry name" value="Acyl_CoA_acyltransferase"/>
</dbReference>
<dbReference type="Proteomes" id="UP000746741">
    <property type="component" value="Unassembled WGS sequence"/>
</dbReference>
<gene>
    <name evidence="2" type="ORF">GWK15_23755</name>
    <name evidence="1" type="ORF">GXW75_15440</name>
</gene>
<evidence type="ECO:0000313" key="1">
    <source>
        <dbReference type="EMBL" id="MBR0660650.1"/>
    </source>
</evidence>
<organism evidence="1 4">
    <name type="scientific">Neoroseomonas oryzicola</name>
    <dbReference type="NCBI Taxonomy" id="535904"/>
    <lineage>
        <taxon>Bacteria</taxon>
        <taxon>Pseudomonadati</taxon>
        <taxon>Pseudomonadota</taxon>
        <taxon>Alphaproteobacteria</taxon>
        <taxon>Acetobacterales</taxon>
        <taxon>Acetobacteraceae</taxon>
        <taxon>Neoroseomonas</taxon>
    </lineage>
</organism>
<accession>A0A9X9WJZ0</accession>
<keyword evidence="3" id="KW-1185">Reference proteome</keyword>
<proteinExistence type="predicted"/>
<dbReference type="SUPFAM" id="SSF55729">
    <property type="entry name" value="Acyl-CoA N-acyltransferases (Nat)"/>
    <property type="match status" value="1"/>
</dbReference>
<evidence type="ECO:0008006" key="5">
    <source>
        <dbReference type="Google" id="ProtNLM"/>
    </source>
</evidence>
<reference evidence="1" key="3">
    <citation type="journal article" date="2021" name="Syst. Appl. Microbiol.">
        <title>Roseomonas hellenica sp. nov., isolated from roots of wild-growing Alkanna tinctoria.</title>
        <authorList>
            <person name="Rat A."/>
            <person name="Naranjo H.D."/>
            <person name="Lebbe L."/>
            <person name="Cnockaert M."/>
            <person name="Krigas N."/>
            <person name="Grigoriadou K."/>
            <person name="Maloupa E."/>
            <person name="Willems A."/>
        </authorList>
    </citation>
    <scope>NUCLEOTIDE SEQUENCE</scope>
    <source>
        <strain evidence="1">LMG 31161</strain>
    </source>
</reference>
<dbReference type="EMBL" id="JAAVUP010000017">
    <property type="protein sequence ID" value="NKE19992.1"/>
    <property type="molecule type" value="Genomic_DNA"/>
</dbReference>
<evidence type="ECO:0000313" key="4">
    <source>
        <dbReference type="Proteomes" id="UP001138708"/>
    </source>
</evidence>
<dbReference type="RefSeq" id="WP_168043902.1">
    <property type="nucleotide sequence ID" value="NZ_JAAEDK010000034.1"/>
</dbReference>
<dbReference type="EMBL" id="JAAEDK010000034">
    <property type="protein sequence ID" value="MBR0660650.1"/>
    <property type="molecule type" value="Genomic_DNA"/>
</dbReference>
<sequence length="363" mass="39393">MRAEFATPADNAEILRILRENPVGGEIAVSYEREPDFFVASRAASLRSFVVVVRPENSDRIAGLGEISIQRLWLNGVATEVGYLHQLRVDHPYRGSKAVIYAGFSGLAALHGQGLLAETYFSTIVTTNVAARRLLEAKRPGLPVFHHVEDLVTYLMPTSQPVRRPERVRTGGTPAGIAACLARNLSHRQYAMAWSEEDLVDPQICPGLAINDFLTIGTGDNVRACAAVWDQAAFKQTVIRGYGSARGLRAPIGGSGQVVTPPMMPAVGARLRIGFLSHLAVDDDDTRALDALITAACERARDEKGIELLALTLSTRHPSCAWVQGNFRPHTYLSRLYQVAIDGTPPPTPLDPALFAQPEAALL</sequence>
<dbReference type="AlphaFoldDB" id="A0A9X9WJZ0"/>